<protein>
    <recommendedName>
        <fullName evidence="4">Chaperone TorD involved in molybdoenzyme TorA maturation</fullName>
    </recommendedName>
</protein>
<evidence type="ECO:0008006" key="4">
    <source>
        <dbReference type="Google" id="ProtNLM"/>
    </source>
</evidence>
<gene>
    <name evidence="2" type="ORF">CE91St30_32050</name>
</gene>
<proteinExistence type="predicted"/>
<dbReference type="Gene3D" id="1.10.3480.10">
    <property type="entry name" value="TorD-like"/>
    <property type="match status" value="1"/>
</dbReference>
<reference evidence="2 3" key="1">
    <citation type="submission" date="2022-01" db="EMBL/GenBank/DDBJ databases">
        <title>Novel bile acid biosynthetic pathways are enriched in the microbiome of centenarians.</title>
        <authorList>
            <person name="Sato Y."/>
            <person name="Atarashi K."/>
            <person name="Plichta R.D."/>
            <person name="Arai Y."/>
            <person name="Sasajima S."/>
            <person name="Kearney M.S."/>
            <person name="Suda W."/>
            <person name="Takeshita K."/>
            <person name="Sasaki T."/>
            <person name="Okamoto S."/>
            <person name="Skelly N.A."/>
            <person name="Okamura Y."/>
            <person name="Vlamakis H."/>
            <person name="Li Y."/>
            <person name="Tanoue T."/>
            <person name="Takei H."/>
            <person name="Nittono H."/>
            <person name="Narushima S."/>
            <person name="Irie J."/>
            <person name="Itoh H."/>
            <person name="Moriya K."/>
            <person name="Sugiura Y."/>
            <person name="Suematsu M."/>
            <person name="Moritoki N."/>
            <person name="Shibata S."/>
            <person name="Littman R.D."/>
            <person name="Fischbach A.M."/>
            <person name="Uwamino Y."/>
            <person name="Inoue T."/>
            <person name="Honda A."/>
            <person name="Hattori M."/>
            <person name="Murai T."/>
            <person name="Xavier J.R."/>
            <person name="Hirose N."/>
            <person name="Honda K."/>
        </authorList>
    </citation>
    <scope>NUCLEOTIDE SEQUENCE [LARGE SCALE GENOMIC DNA]</scope>
    <source>
        <strain evidence="2 3">CE91-St30</strain>
    </source>
</reference>
<dbReference type="PANTHER" id="PTHR34227:SF1">
    <property type="entry name" value="DIMETHYL SULFOXIDE REDUCTASE CHAPERONE-RELATED"/>
    <property type="match status" value="1"/>
</dbReference>
<dbReference type="Pfam" id="PF02613">
    <property type="entry name" value="Nitrate_red_del"/>
    <property type="match status" value="1"/>
</dbReference>
<dbReference type="InterPro" id="IPR050289">
    <property type="entry name" value="TorD/DmsD_chaperones"/>
</dbReference>
<name>A0ABM7WNB6_9ACTN</name>
<keyword evidence="3" id="KW-1185">Reference proteome</keyword>
<sequence>MSHYCTAEELEQLSAARESIYAFTGQAFSKEADERLWQAVEDIAAAHTESNSDASGGFARLARYAARCEDAPLTELAVDYAATFLGIGPRHDGAFPYESVYTSDEKLLKQEAFDEMNAVLRSKRIALAIDMVSDEDHVSTELALLARYAHDVRRLLGKGDTDGAWSVESERIGFLLGHAMRWIPDFCADVKRCAKTDFYRAIADIASDFLMLDASIVEGEPQATPSKAGAA</sequence>
<dbReference type="EMBL" id="AP025564">
    <property type="protein sequence ID" value="BDE97872.1"/>
    <property type="molecule type" value="Genomic_DNA"/>
</dbReference>
<dbReference type="PANTHER" id="PTHR34227">
    <property type="entry name" value="CHAPERONE PROTEIN YCDY"/>
    <property type="match status" value="1"/>
</dbReference>
<dbReference type="SUPFAM" id="SSF89155">
    <property type="entry name" value="TorD-like"/>
    <property type="match status" value="1"/>
</dbReference>
<keyword evidence="1" id="KW-0143">Chaperone</keyword>
<dbReference type="InterPro" id="IPR020945">
    <property type="entry name" value="DMSO/NO3_reduct_chaperone"/>
</dbReference>
<dbReference type="RefSeq" id="WP_244387332.1">
    <property type="nucleotide sequence ID" value="NZ_AP025564.1"/>
</dbReference>
<organism evidence="2 3">
    <name type="scientific">Raoultibacter timonensis</name>
    <dbReference type="NCBI Taxonomy" id="1907662"/>
    <lineage>
        <taxon>Bacteria</taxon>
        <taxon>Bacillati</taxon>
        <taxon>Actinomycetota</taxon>
        <taxon>Coriobacteriia</taxon>
        <taxon>Eggerthellales</taxon>
        <taxon>Eggerthellaceae</taxon>
        <taxon>Raoultibacter</taxon>
    </lineage>
</organism>
<accession>A0ABM7WNB6</accession>
<dbReference type="Proteomes" id="UP001320544">
    <property type="component" value="Chromosome"/>
</dbReference>
<evidence type="ECO:0000313" key="2">
    <source>
        <dbReference type="EMBL" id="BDE97872.1"/>
    </source>
</evidence>
<dbReference type="InterPro" id="IPR036411">
    <property type="entry name" value="TorD-like_sf"/>
</dbReference>
<evidence type="ECO:0000256" key="1">
    <source>
        <dbReference type="ARBA" id="ARBA00023186"/>
    </source>
</evidence>
<evidence type="ECO:0000313" key="3">
    <source>
        <dbReference type="Proteomes" id="UP001320544"/>
    </source>
</evidence>